<reference evidence="2 3" key="1">
    <citation type="submission" date="2013-12" db="EMBL/GenBank/DDBJ databases">
        <title>NBRP : Genome information of microbial organism related human and environment.</title>
        <authorList>
            <person name="Hattori M."/>
            <person name="Oshima K."/>
            <person name="Inaba H."/>
            <person name="Suda W."/>
            <person name="Sakamoto M."/>
            <person name="Iino T."/>
            <person name="Kitahara M."/>
            <person name="Oshida Y."/>
            <person name="Iida T."/>
            <person name="Kudo T."/>
            <person name="Itoh T."/>
            <person name="Ahmed I."/>
            <person name="Ohkuma M."/>
        </authorList>
    </citation>
    <scope>NUCLEOTIDE SEQUENCE [LARGE SCALE GENOMIC DNA]</scope>
    <source>
        <strain evidence="2 3">JCM 21738</strain>
    </source>
</reference>
<dbReference type="GO" id="GO:0006352">
    <property type="term" value="P:DNA-templated transcription initiation"/>
    <property type="evidence" value="ECO:0007669"/>
    <property type="project" value="InterPro"/>
</dbReference>
<dbReference type="InterPro" id="IPR036388">
    <property type="entry name" value="WH-like_DNA-bd_sf"/>
</dbReference>
<dbReference type="Proteomes" id="UP000018949">
    <property type="component" value="Unassembled WGS sequence"/>
</dbReference>
<keyword evidence="3" id="KW-1185">Reference proteome</keyword>
<dbReference type="GO" id="GO:0003677">
    <property type="term" value="F:DNA binding"/>
    <property type="evidence" value="ECO:0007669"/>
    <property type="project" value="InterPro"/>
</dbReference>
<feature type="domain" description="RNA polymerase sigma factor 70 region 4 type 2" evidence="1">
    <location>
        <begin position="101"/>
        <end position="141"/>
    </location>
</feature>
<name>W4RM88_9BACI</name>
<organism evidence="2 3">
    <name type="scientific">Mesobacillus boroniphilus JCM 21738</name>
    <dbReference type="NCBI Taxonomy" id="1294265"/>
    <lineage>
        <taxon>Bacteria</taxon>
        <taxon>Bacillati</taxon>
        <taxon>Bacillota</taxon>
        <taxon>Bacilli</taxon>
        <taxon>Bacillales</taxon>
        <taxon>Bacillaceae</taxon>
        <taxon>Mesobacillus</taxon>
    </lineage>
</organism>
<proteinExistence type="predicted"/>
<accession>W4RM88</accession>
<evidence type="ECO:0000313" key="3">
    <source>
        <dbReference type="Proteomes" id="UP000018949"/>
    </source>
</evidence>
<evidence type="ECO:0000313" key="2">
    <source>
        <dbReference type="EMBL" id="GAE45540.1"/>
    </source>
</evidence>
<dbReference type="SUPFAM" id="SSF88659">
    <property type="entry name" value="Sigma3 and sigma4 domains of RNA polymerase sigma factors"/>
    <property type="match status" value="1"/>
</dbReference>
<dbReference type="Gene3D" id="1.10.10.10">
    <property type="entry name" value="Winged helix-like DNA-binding domain superfamily/Winged helix DNA-binding domain"/>
    <property type="match status" value="1"/>
</dbReference>
<dbReference type="AlphaFoldDB" id="W4RM88"/>
<dbReference type="InterPro" id="IPR013325">
    <property type="entry name" value="RNA_pol_sigma_r2"/>
</dbReference>
<dbReference type="Pfam" id="PF08281">
    <property type="entry name" value="Sigma70_r4_2"/>
    <property type="match status" value="1"/>
</dbReference>
<dbReference type="EMBL" id="BAUW01000024">
    <property type="protein sequence ID" value="GAE45540.1"/>
    <property type="molecule type" value="Genomic_DNA"/>
</dbReference>
<gene>
    <name evidence="2" type="ORF">JCM21738_2358</name>
</gene>
<dbReference type="InterPro" id="IPR013249">
    <property type="entry name" value="RNA_pol_sigma70_r4_t2"/>
</dbReference>
<dbReference type="GO" id="GO:0016987">
    <property type="term" value="F:sigma factor activity"/>
    <property type="evidence" value="ECO:0007669"/>
    <property type="project" value="InterPro"/>
</dbReference>
<evidence type="ECO:0000259" key="1">
    <source>
        <dbReference type="Pfam" id="PF08281"/>
    </source>
</evidence>
<comment type="caution">
    <text evidence="2">The sequence shown here is derived from an EMBL/GenBank/DDBJ whole genome shotgun (WGS) entry which is preliminary data.</text>
</comment>
<dbReference type="SUPFAM" id="SSF88946">
    <property type="entry name" value="Sigma2 domain of RNA polymerase sigma factors"/>
    <property type="match status" value="1"/>
</dbReference>
<dbReference type="Gene3D" id="1.10.1740.10">
    <property type="match status" value="1"/>
</dbReference>
<dbReference type="eggNOG" id="COG1595">
    <property type="taxonomic scope" value="Bacteria"/>
</dbReference>
<sequence length="185" mass="21656">MVPEMESITIATIQEKGIHSVVDWFDRHKQSFYALGWFYLQNQQQMEELFYRSIIKVHKELPRFKREISFELWVTSIFIDNCRELSQDKVLQASGEITPHQDLLKALDQLEGDEKEAMILTYGTGFSQEETAQILRVSMGKLKELMFSGAMSVRKQLDGSTYNGCNEYQSNYIDYLEKSMDVRKK</sequence>
<protein>
    <submittedName>
        <fullName evidence="2">RNA polymerase sigma-70 factor</fullName>
    </submittedName>
</protein>
<dbReference type="InterPro" id="IPR013324">
    <property type="entry name" value="RNA_pol_sigma_r3/r4-like"/>
</dbReference>
<dbReference type="RefSeq" id="WP_052019625.1">
    <property type="nucleotide sequence ID" value="NZ_BAUW01000024.1"/>
</dbReference>